<evidence type="ECO:0008006" key="5">
    <source>
        <dbReference type="Google" id="ProtNLM"/>
    </source>
</evidence>
<dbReference type="EMBL" id="CP053452">
    <property type="protein sequence ID" value="QJW99941.1"/>
    <property type="molecule type" value="Genomic_DNA"/>
</dbReference>
<dbReference type="AlphaFoldDB" id="A0A6M5Z3D4"/>
<accession>A0A6M5Z3D4</accession>
<feature type="domain" description="PepSY" evidence="1">
    <location>
        <begin position="35"/>
        <end position="73"/>
    </location>
</feature>
<evidence type="ECO:0000259" key="2">
    <source>
        <dbReference type="Pfam" id="PF11396"/>
    </source>
</evidence>
<dbReference type="Gene3D" id="3.10.450.360">
    <property type="match status" value="1"/>
</dbReference>
<gene>
    <name evidence="3" type="ORF">FTUN_7564</name>
</gene>
<feature type="domain" description="Putative beta-lactamase-inhibitor-like PepSY-like" evidence="2">
    <location>
        <begin position="87"/>
        <end position="153"/>
    </location>
</feature>
<dbReference type="Gene3D" id="3.10.450.40">
    <property type="match status" value="1"/>
</dbReference>
<organism evidence="3 4">
    <name type="scientific">Frigoriglobus tundricola</name>
    <dbReference type="NCBI Taxonomy" id="2774151"/>
    <lineage>
        <taxon>Bacteria</taxon>
        <taxon>Pseudomonadati</taxon>
        <taxon>Planctomycetota</taxon>
        <taxon>Planctomycetia</taxon>
        <taxon>Gemmatales</taxon>
        <taxon>Gemmataceae</taxon>
        <taxon>Frigoriglobus</taxon>
    </lineage>
</organism>
<keyword evidence="4" id="KW-1185">Reference proteome</keyword>
<dbReference type="Proteomes" id="UP000503447">
    <property type="component" value="Chromosome"/>
</dbReference>
<evidence type="ECO:0000259" key="1">
    <source>
        <dbReference type="Pfam" id="PF03413"/>
    </source>
</evidence>
<name>A0A6M5Z3D4_9BACT</name>
<proteinExistence type="predicted"/>
<dbReference type="Pfam" id="PF03413">
    <property type="entry name" value="PepSY"/>
    <property type="match status" value="1"/>
</dbReference>
<dbReference type="Pfam" id="PF11396">
    <property type="entry name" value="PepSY_like"/>
    <property type="match status" value="1"/>
</dbReference>
<dbReference type="KEGG" id="ftj:FTUN_7564"/>
<dbReference type="RefSeq" id="WP_171474811.1">
    <property type="nucleotide sequence ID" value="NZ_CP053452.2"/>
</dbReference>
<sequence>MRYLLLTTVAAFAITAWGRADEEKVPLDKLPKGVLEAAKKRFPKAEAVGASVEKEGGKFVYEVELKEAGKTIDLTLTADGVITLIEQEIDAKDLPKAVVAALDNKYPKVTYKTVEAVYAVKDGKEKLDFYEVLVLTTDKKEVEVQIAADGKIKHEEEKKKKEKEKK</sequence>
<dbReference type="SUPFAM" id="SSF160574">
    <property type="entry name" value="BT0923-like"/>
    <property type="match status" value="1"/>
</dbReference>
<evidence type="ECO:0000313" key="3">
    <source>
        <dbReference type="EMBL" id="QJW99941.1"/>
    </source>
</evidence>
<dbReference type="InterPro" id="IPR021533">
    <property type="entry name" value="PepSY-like"/>
</dbReference>
<protein>
    <recommendedName>
        <fullName evidence="5">Beta-lactamase-inhibitor-like PepSY-like domain-containing protein</fullName>
    </recommendedName>
</protein>
<reference evidence="4" key="1">
    <citation type="submission" date="2020-05" db="EMBL/GenBank/DDBJ databases">
        <title>Frigoriglobus tundricola gen. nov., sp. nov., a psychrotolerant cellulolytic planctomycete of the family Gemmataceae with two divergent copies of 16S rRNA gene.</title>
        <authorList>
            <person name="Kulichevskaya I.S."/>
            <person name="Ivanova A.A."/>
            <person name="Naumoff D.G."/>
            <person name="Beletsky A.V."/>
            <person name="Rijpstra W.I.C."/>
            <person name="Sinninghe Damste J.S."/>
            <person name="Mardanov A.V."/>
            <person name="Ravin N.V."/>
            <person name="Dedysh S.N."/>
        </authorList>
    </citation>
    <scope>NUCLEOTIDE SEQUENCE [LARGE SCALE GENOMIC DNA]</scope>
    <source>
        <strain evidence="4">PL17</strain>
    </source>
</reference>
<dbReference type="InterPro" id="IPR025711">
    <property type="entry name" value="PepSY"/>
</dbReference>
<evidence type="ECO:0000313" key="4">
    <source>
        <dbReference type="Proteomes" id="UP000503447"/>
    </source>
</evidence>